<dbReference type="Proteomes" id="UP000635477">
    <property type="component" value="Unassembled WGS sequence"/>
</dbReference>
<sequence>MNDSNRSSVEPNALPVRMDLPARRASALEAVSGSLQDETSSRSEDASILLVLVSFLSPYDKIPLELLVRGSTARKRWTAEGEIESVEAIQAGLSADLIDILSDVQRLGSAFGELYQLSAVWKHPDETYHLNEDISARIHRGLSPENLLFWRQQALIVVYRAIPWKYLEFPDAVVKLFLPHFQHATKAFQDSFDELPSSNRVDLMLALVEASRFPDMAWKYFAVGQAELAAGRLKNAHLRLCIGQSKARLGRLSGNMDEAVSSLLDLASDESSSDANQRTRSEIGVTILQRSLNFIQVEDLASAQKLLEGWNPLGENPSPLEEVVCFRKYSLLGRILRYLGEFSDSLKYLEMARRATKQPSGIILDEDIRDLTCDLADTLRELDDPVSGEAHLRAEMEQRAKRPDPLPGKSLLELALAEALLAQGRLKEAEEICVDVQSRSSLLKFENLRLHVILAKIRHYNSDLEAALSCWSDAMQALQKFSLVNGRLSGIISTSITDVLDAQGHNWLTRESPRSASLGELAKPEGVPYWIAGFRQWADYLQSRGARCDL</sequence>
<proteinExistence type="predicted"/>
<dbReference type="SUPFAM" id="SSF48452">
    <property type="entry name" value="TPR-like"/>
    <property type="match status" value="1"/>
</dbReference>
<dbReference type="AlphaFoldDB" id="A0A8H4U4V3"/>
<evidence type="ECO:0000313" key="2">
    <source>
        <dbReference type="Proteomes" id="UP000635477"/>
    </source>
</evidence>
<dbReference type="OrthoDB" id="427518at2759"/>
<gene>
    <name evidence="1" type="ORF">FZEAL_10165</name>
</gene>
<reference evidence="1" key="1">
    <citation type="journal article" date="2020" name="BMC Genomics">
        <title>Correction to: Identification and distribution of gene clusters required for synthesis of sphingolipid metabolism inhibitors in diverse species of the filamentous fungus Fusarium.</title>
        <authorList>
            <person name="Kim H.S."/>
            <person name="Lohmar J.M."/>
            <person name="Busman M."/>
            <person name="Brown D.W."/>
            <person name="Naumann T.A."/>
            <person name="Divon H.H."/>
            <person name="Lysoe E."/>
            <person name="Uhlig S."/>
            <person name="Proctor R.H."/>
        </authorList>
    </citation>
    <scope>NUCLEOTIDE SEQUENCE</scope>
    <source>
        <strain evidence="1">NRRL 22465</strain>
    </source>
</reference>
<dbReference type="Gene3D" id="1.25.40.10">
    <property type="entry name" value="Tetratricopeptide repeat domain"/>
    <property type="match status" value="1"/>
</dbReference>
<dbReference type="InterPro" id="IPR011990">
    <property type="entry name" value="TPR-like_helical_dom_sf"/>
</dbReference>
<accession>A0A8H4U4V3</accession>
<dbReference type="EMBL" id="JABEYC010001065">
    <property type="protein sequence ID" value="KAF4969791.1"/>
    <property type="molecule type" value="Genomic_DNA"/>
</dbReference>
<name>A0A8H4U4V3_9HYPO</name>
<organism evidence="1 2">
    <name type="scientific">Fusarium zealandicum</name>
    <dbReference type="NCBI Taxonomy" id="1053134"/>
    <lineage>
        <taxon>Eukaryota</taxon>
        <taxon>Fungi</taxon>
        <taxon>Dikarya</taxon>
        <taxon>Ascomycota</taxon>
        <taxon>Pezizomycotina</taxon>
        <taxon>Sordariomycetes</taxon>
        <taxon>Hypocreomycetidae</taxon>
        <taxon>Hypocreales</taxon>
        <taxon>Nectriaceae</taxon>
        <taxon>Fusarium</taxon>
        <taxon>Fusarium staphyleae species complex</taxon>
    </lineage>
</organism>
<protein>
    <submittedName>
        <fullName evidence="1">Uncharacterized protein</fullName>
    </submittedName>
</protein>
<evidence type="ECO:0000313" key="1">
    <source>
        <dbReference type="EMBL" id="KAF4969791.1"/>
    </source>
</evidence>
<comment type="caution">
    <text evidence="1">The sequence shown here is derived from an EMBL/GenBank/DDBJ whole genome shotgun (WGS) entry which is preliminary data.</text>
</comment>
<reference evidence="1" key="2">
    <citation type="submission" date="2020-05" db="EMBL/GenBank/DDBJ databases">
        <authorList>
            <person name="Kim H.-S."/>
            <person name="Proctor R.H."/>
            <person name="Brown D.W."/>
        </authorList>
    </citation>
    <scope>NUCLEOTIDE SEQUENCE</scope>
    <source>
        <strain evidence="1">NRRL 22465</strain>
    </source>
</reference>
<keyword evidence="2" id="KW-1185">Reference proteome</keyword>